<dbReference type="PANTHER" id="PTHR33546:SF1">
    <property type="entry name" value="LARGE, MULTIFUNCTIONAL SECRETED PROTEIN"/>
    <property type="match status" value="1"/>
</dbReference>
<dbReference type="STRING" id="400092.PKOR_20770"/>
<dbReference type="AlphaFoldDB" id="A0A0E3ZII0"/>
<evidence type="ECO:0000313" key="1">
    <source>
        <dbReference type="EMBL" id="AKD05060.1"/>
    </source>
</evidence>
<dbReference type="EMBL" id="CP009621">
    <property type="protein sequence ID" value="AKD05060.1"/>
    <property type="molecule type" value="Genomic_DNA"/>
</dbReference>
<organism evidence="1 2">
    <name type="scientific">Pontibacter korlensis</name>
    <dbReference type="NCBI Taxonomy" id="400092"/>
    <lineage>
        <taxon>Bacteria</taxon>
        <taxon>Pseudomonadati</taxon>
        <taxon>Bacteroidota</taxon>
        <taxon>Cytophagia</taxon>
        <taxon>Cytophagales</taxon>
        <taxon>Hymenobacteraceae</taxon>
        <taxon>Pontibacter</taxon>
    </lineage>
</organism>
<dbReference type="SUPFAM" id="SSF101898">
    <property type="entry name" value="NHL repeat"/>
    <property type="match status" value="1"/>
</dbReference>
<proteinExistence type="predicted"/>
<dbReference type="PANTHER" id="PTHR33546">
    <property type="entry name" value="LARGE, MULTIFUNCTIONAL SECRETED PROTEIN-RELATED"/>
    <property type="match status" value="1"/>
</dbReference>
<gene>
    <name evidence="1" type="ORF">PKOR_20770</name>
</gene>
<reference evidence="1 2" key="1">
    <citation type="journal article" date="2015" name="Sci. Rep.">
        <title>Unraveling adaptation of Pontibacter korlensis to radiation and infertility in desert through complete genome and comparative transcriptomic analysis.</title>
        <authorList>
            <person name="Dai J."/>
            <person name="Dai W."/>
            <person name="Qiu C."/>
            <person name="Yang Z."/>
            <person name="Zhang Y."/>
            <person name="Zhou M."/>
            <person name="Zhang L."/>
            <person name="Fang C."/>
            <person name="Gao Q."/>
            <person name="Yang Q."/>
            <person name="Li X."/>
            <person name="Wang Z."/>
            <person name="Wang Z."/>
            <person name="Jia Z."/>
            <person name="Chen X."/>
        </authorList>
    </citation>
    <scope>NUCLEOTIDE SEQUENCE [LARGE SCALE GENOMIC DNA]</scope>
    <source>
        <strain evidence="1 2">X14-1T</strain>
    </source>
</reference>
<dbReference type="Proteomes" id="UP000033109">
    <property type="component" value="Chromosome"/>
</dbReference>
<dbReference type="Gene3D" id="2.120.10.30">
    <property type="entry name" value="TolB, C-terminal domain"/>
    <property type="match status" value="1"/>
</dbReference>
<dbReference type="OrthoDB" id="9770043at2"/>
<protein>
    <submittedName>
        <fullName evidence="1">Lipoprotein</fullName>
    </submittedName>
</protein>
<dbReference type="RefSeq" id="WP_084694868.1">
    <property type="nucleotide sequence ID" value="NZ_CBCSCY010000035.1"/>
</dbReference>
<dbReference type="HOGENOM" id="CLU_030947_0_0_10"/>
<evidence type="ECO:0000313" key="2">
    <source>
        <dbReference type="Proteomes" id="UP000033109"/>
    </source>
</evidence>
<name>A0A0E3ZII0_9BACT</name>
<dbReference type="KEGG" id="pko:PKOR_20770"/>
<sequence>MATDYKTLRKNTGFSISKTALKTENATRQALHNLPIPARPKVDAADVVVPEGYVVEPVMVGLSFPTDVTFSDDGTIFVSEGGSSWPTRPYMPARVIVRHPSGETESIAMNIQAGPRGITWRDGELYMALKGGYHMQVVKYNLSTGELKVLIDQLPSGGWHEPGGPIFGPDGLMYFGNGSVTQQGVALPAGFTVDLAKHPFAYDVPGQDVTLTGNNVRSRDPRLPYPFMIETGAFKPFGIPAKKGEVIKGELFCNSAVWRSRPDGTDVELLAWGIRNPFGMALNEAGELYVADNDFEEKGERAIANDPDRIWHIRKAREPFGSVKEPDWYGFPDICGDGLPVNHEKHLPSRGKAAELLIENPPKWAGPAVFLEQPHSCMCRMDFSRSDAFGFKGELFVAEWGSLAPLNSPHPEDLTHGFRVIRVDVEKGTAEPFMHNRKMGPASTYGSGGIERPVSCKFSPDGKSLYVLDFGVATVTPGNMMALAHTGVLWKITRKEDNNG</sequence>
<accession>A0A0E3ZII0</accession>
<dbReference type="PATRIC" id="fig|400092.3.peg.4563"/>
<keyword evidence="2" id="KW-1185">Reference proteome</keyword>
<keyword evidence="1" id="KW-0449">Lipoprotein</keyword>
<dbReference type="InterPro" id="IPR011042">
    <property type="entry name" value="6-blade_b-propeller_TolB-like"/>
</dbReference>